<evidence type="ECO:0000313" key="8">
    <source>
        <dbReference type="Ensembl" id="ENSKMAP00000025167.1"/>
    </source>
</evidence>
<evidence type="ECO:0000256" key="5">
    <source>
        <dbReference type="ARBA" id="ARBA00023157"/>
    </source>
</evidence>
<comment type="subcellular location">
    <subcellularLocation>
        <location evidence="1">Membrane</location>
    </subcellularLocation>
</comment>
<dbReference type="AlphaFoldDB" id="A0A3Q3GNX6"/>
<dbReference type="GeneTree" id="ENSGT00940000175300"/>
<protein>
    <recommendedName>
        <fullName evidence="7">Ig-like domain-containing protein</fullName>
    </recommendedName>
</protein>
<dbReference type="OMA" id="CANYCHR"/>
<dbReference type="GO" id="GO:0016020">
    <property type="term" value="C:membrane"/>
    <property type="evidence" value="ECO:0007669"/>
    <property type="project" value="UniProtKB-SubCell"/>
</dbReference>
<dbReference type="InterPro" id="IPR013783">
    <property type="entry name" value="Ig-like_fold"/>
</dbReference>
<dbReference type="GO" id="GO:0007156">
    <property type="term" value="P:homophilic cell adhesion via plasma membrane adhesion molecules"/>
    <property type="evidence" value="ECO:0007669"/>
    <property type="project" value="TreeGrafter"/>
</dbReference>
<dbReference type="Ensembl" id="ENSKMAT00000025487.1">
    <property type="protein sequence ID" value="ENSKMAP00000025167.1"/>
    <property type="gene ID" value="ENSKMAG00000018655.1"/>
</dbReference>
<dbReference type="STRING" id="37003.ENSKMAP00000025167"/>
<evidence type="ECO:0000256" key="1">
    <source>
        <dbReference type="ARBA" id="ARBA00004370"/>
    </source>
</evidence>
<dbReference type="PANTHER" id="PTHR23277:SF106">
    <property type="entry name" value="NECTIN-1 ISOFORM X1-RELATED"/>
    <property type="match status" value="1"/>
</dbReference>
<dbReference type="PROSITE" id="PS50835">
    <property type="entry name" value="IG_LIKE"/>
    <property type="match status" value="1"/>
</dbReference>
<dbReference type="GO" id="GO:0007157">
    <property type="term" value="P:heterophilic cell-cell adhesion via plasma membrane cell adhesion molecules"/>
    <property type="evidence" value="ECO:0007669"/>
    <property type="project" value="TreeGrafter"/>
</dbReference>
<keyword evidence="9" id="KW-1185">Reference proteome</keyword>
<organism evidence="8 9">
    <name type="scientific">Kryptolebias marmoratus</name>
    <name type="common">Mangrove killifish</name>
    <name type="synonym">Rivulus marmoratus</name>
    <dbReference type="NCBI Taxonomy" id="37003"/>
    <lineage>
        <taxon>Eukaryota</taxon>
        <taxon>Metazoa</taxon>
        <taxon>Chordata</taxon>
        <taxon>Craniata</taxon>
        <taxon>Vertebrata</taxon>
        <taxon>Euteleostomi</taxon>
        <taxon>Actinopterygii</taxon>
        <taxon>Neopterygii</taxon>
        <taxon>Teleostei</taxon>
        <taxon>Neoteleostei</taxon>
        <taxon>Acanthomorphata</taxon>
        <taxon>Ovalentaria</taxon>
        <taxon>Atherinomorphae</taxon>
        <taxon>Cyprinodontiformes</taxon>
        <taxon>Rivulidae</taxon>
        <taxon>Kryptolebias</taxon>
    </lineage>
</organism>
<dbReference type="SMART" id="SM00406">
    <property type="entry name" value="IGv"/>
    <property type="match status" value="1"/>
</dbReference>
<dbReference type="Gene3D" id="2.60.40.10">
    <property type="entry name" value="Immunoglobulins"/>
    <property type="match status" value="1"/>
</dbReference>
<proteinExistence type="predicted"/>
<dbReference type="SUPFAM" id="SSF48726">
    <property type="entry name" value="Immunoglobulin"/>
    <property type="match status" value="1"/>
</dbReference>
<evidence type="ECO:0000256" key="3">
    <source>
        <dbReference type="ARBA" id="ARBA00022737"/>
    </source>
</evidence>
<sequence length="153" mass="17275">MSNLSDVMGGRATAEFGASATLPCKLTQSLSSESLEQISWQRKTKGKPQTDNFLIIKPSGVQFVNGNDKRFRFIGNFNGTLQLNDVNLDDEGSYTCIFSLFPSGNFKTEIPLRVLGKLKLKCVTGQRVDRTSQWNVHQSDHIAWKTYQRNQRQ</sequence>
<reference evidence="8" key="1">
    <citation type="submission" date="2025-08" db="UniProtKB">
        <authorList>
            <consortium name="Ensembl"/>
        </authorList>
    </citation>
    <scope>IDENTIFICATION</scope>
</reference>
<evidence type="ECO:0000313" key="9">
    <source>
        <dbReference type="Proteomes" id="UP000264800"/>
    </source>
</evidence>
<reference evidence="8" key="2">
    <citation type="submission" date="2025-09" db="UniProtKB">
        <authorList>
            <consortium name="Ensembl"/>
        </authorList>
    </citation>
    <scope>IDENTIFICATION</scope>
</reference>
<keyword evidence="6" id="KW-0325">Glycoprotein</keyword>
<keyword evidence="2" id="KW-0732">Signal</keyword>
<keyword evidence="5" id="KW-1015">Disulfide bond</keyword>
<dbReference type="InterPro" id="IPR003599">
    <property type="entry name" value="Ig_sub"/>
</dbReference>
<dbReference type="GO" id="GO:0005912">
    <property type="term" value="C:adherens junction"/>
    <property type="evidence" value="ECO:0007669"/>
    <property type="project" value="TreeGrafter"/>
</dbReference>
<dbReference type="Pfam" id="PF07686">
    <property type="entry name" value="V-set"/>
    <property type="match status" value="1"/>
</dbReference>
<dbReference type="Proteomes" id="UP000264800">
    <property type="component" value="Unplaced"/>
</dbReference>
<evidence type="ECO:0000256" key="6">
    <source>
        <dbReference type="ARBA" id="ARBA00023180"/>
    </source>
</evidence>
<feature type="domain" description="Ig-like" evidence="7">
    <location>
        <begin position="2"/>
        <end position="96"/>
    </location>
</feature>
<dbReference type="PANTHER" id="PTHR23277">
    <property type="entry name" value="NECTIN-RELATED"/>
    <property type="match status" value="1"/>
</dbReference>
<dbReference type="InterPro" id="IPR036179">
    <property type="entry name" value="Ig-like_dom_sf"/>
</dbReference>
<dbReference type="SMART" id="SM00409">
    <property type="entry name" value="IG"/>
    <property type="match status" value="1"/>
</dbReference>
<keyword evidence="3" id="KW-0677">Repeat</keyword>
<evidence type="ECO:0000256" key="4">
    <source>
        <dbReference type="ARBA" id="ARBA00023136"/>
    </source>
</evidence>
<evidence type="ECO:0000259" key="7">
    <source>
        <dbReference type="PROSITE" id="PS50835"/>
    </source>
</evidence>
<dbReference type="InterPro" id="IPR051427">
    <property type="entry name" value="Nectin/Nectin-like"/>
</dbReference>
<accession>A0A3Q3GNX6</accession>
<evidence type="ECO:0000256" key="2">
    <source>
        <dbReference type="ARBA" id="ARBA00022729"/>
    </source>
</evidence>
<keyword evidence="4" id="KW-0472">Membrane</keyword>
<name>A0A3Q3GNX6_KRYMA</name>
<dbReference type="InterPro" id="IPR007110">
    <property type="entry name" value="Ig-like_dom"/>
</dbReference>
<dbReference type="InterPro" id="IPR013106">
    <property type="entry name" value="Ig_V-set"/>
</dbReference>